<dbReference type="InterPro" id="IPR044068">
    <property type="entry name" value="CB"/>
</dbReference>
<evidence type="ECO:0000256" key="1">
    <source>
        <dbReference type="ARBA" id="ARBA00022908"/>
    </source>
</evidence>
<dbReference type="InterPro" id="IPR004107">
    <property type="entry name" value="Integrase_SAM-like_N"/>
</dbReference>
<dbReference type="InterPro" id="IPR002104">
    <property type="entry name" value="Integrase_catalytic"/>
</dbReference>
<evidence type="ECO:0000313" key="7">
    <source>
        <dbReference type="EMBL" id="QIN84640.1"/>
    </source>
</evidence>
<dbReference type="Gene3D" id="1.10.150.130">
    <property type="match status" value="1"/>
</dbReference>
<dbReference type="InterPro" id="IPR010998">
    <property type="entry name" value="Integrase_recombinase_N"/>
</dbReference>
<dbReference type="GO" id="GO:0015074">
    <property type="term" value="P:DNA integration"/>
    <property type="evidence" value="ECO:0007669"/>
    <property type="project" value="UniProtKB-KW"/>
</dbReference>
<accession>A0A6G8QDQ7</accession>
<dbReference type="SUPFAM" id="SSF56349">
    <property type="entry name" value="DNA breaking-rejoining enzymes"/>
    <property type="match status" value="1"/>
</dbReference>
<keyword evidence="2 4" id="KW-0238">DNA-binding</keyword>
<organism evidence="7 8">
    <name type="scientific">Rubrobacter tropicus</name>
    <dbReference type="NCBI Taxonomy" id="2653851"/>
    <lineage>
        <taxon>Bacteria</taxon>
        <taxon>Bacillati</taxon>
        <taxon>Actinomycetota</taxon>
        <taxon>Rubrobacteria</taxon>
        <taxon>Rubrobacterales</taxon>
        <taxon>Rubrobacteraceae</taxon>
        <taxon>Rubrobacter</taxon>
    </lineage>
</organism>
<dbReference type="AlphaFoldDB" id="A0A6G8QDQ7"/>
<dbReference type="InterPro" id="IPR013762">
    <property type="entry name" value="Integrase-like_cat_sf"/>
</dbReference>
<dbReference type="KEGG" id="rub:GBA63_19775"/>
<dbReference type="EMBL" id="CP045119">
    <property type="protein sequence ID" value="QIN84640.1"/>
    <property type="molecule type" value="Genomic_DNA"/>
</dbReference>
<dbReference type="InterPro" id="IPR011010">
    <property type="entry name" value="DNA_brk_join_enz"/>
</dbReference>
<dbReference type="Proteomes" id="UP000501452">
    <property type="component" value="Chromosome"/>
</dbReference>
<dbReference type="Gene3D" id="1.10.443.10">
    <property type="entry name" value="Intergrase catalytic core"/>
    <property type="match status" value="1"/>
</dbReference>
<feature type="domain" description="Core-binding (CB)" evidence="6">
    <location>
        <begin position="23"/>
        <end position="120"/>
    </location>
</feature>
<dbReference type="PANTHER" id="PTHR30349:SF88">
    <property type="entry name" value="BLL1584 PROTEIN"/>
    <property type="match status" value="1"/>
</dbReference>
<evidence type="ECO:0000259" key="6">
    <source>
        <dbReference type="PROSITE" id="PS51900"/>
    </source>
</evidence>
<dbReference type="PANTHER" id="PTHR30349">
    <property type="entry name" value="PHAGE INTEGRASE-RELATED"/>
    <property type="match status" value="1"/>
</dbReference>
<evidence type="ECO:0000256" key="3">
    <source>
        <dbReference type="ARBA" id="ARBA00023172"/>
    </source>
</evidence>
<protein>
    <submittedName>
        <fullName evidence="7">Tyrosine-type recombinase/integrase</fullName>
    </submittedName>
</protein>
<dbReference type="PROSITE" id="PS51898">
    <property type="entry name" value="TYR_RECOMBINASE"/>
    <property type="match status" value="1"/>
</dbReference>
<dbReference type="GO" id="GO:0006310">
    <property type="term" value="P:DNA recombination"/>
    <property type="evidence" value="ECO:0007669"/>
    <property type="project" value="UniProtKB-KW"/>
</dbReference>
<dbReference type="PROSITE" id="PS51900">
    <property type="entry name" value="CB"/>
    <property type="match status" value="1"/>
</dbReference>
<dbReference type="Pfam" id="PF02899">
    <property type="entry name" value="Phage_int_SAM_1"/>
    <property type="match status" value="1"/>
</dbReference>
<dbReference type="Pfam" id="PF00589">
    <property type="entry name" value="Phage_integrase"/>
    <property type="match status" value="1"/>
</dbReference>
<dbReference type="RefSeq" id="WP_166179027.1">
    <property type="nucleotide sequence ID" value="NZ_CP045119.1"/>
</dbReference>
<feature type="domain" description="Tyr recombinase" evidence="5">
    <location>
        <begin position="142"/>
        <end position="352"/>
    </location>
</feature>
<evidence type="ECO:0000256" key="2">
    <source>
        <dbReference type="ARBA" id="ARBA00023125"/>
    </source>
</evidence>
<sequence length="354" mass="38983">MSAPETTKGSGSAAQTAADPAPLFLGDAIAFFLDAKRAGGRGEKTIDDYRKKLDLFQRWLASRSGLGEVDVPYASADADAVEAYAVYLKNERTLKDGKPLQDSTAKSHLAVLKSFFETASRRLKLENPMDDLDEVRFRQATPKRLYLTKEEAGRLFAPIDRAARSAPGEGPDGAPPSRRALLAPVLAARDHAAFSAMVYAGLRIEEAAGLAVWDLDLSRGAEEVRVAKGKGNKERAVPMAPKLKRSLSRYLSVRGDLVPAGEDPSHLFLNERGRRVSENTLRRRLYGWVREARLAKKAALKPHDLRRTFGTWYLQDNPGQLRELAELMGHSDLSQVMKYALSDAERARAGVGRL</sequence>
<evidence type="ECO:0000256" key="4">
    <source>
        <dbReference type="PROSITE-ProRule" id="PRU01248"/>
    </source>
</evidence>
<dbReference type="InterPro" id="IPR050090">
    <property type="entry name" value="Tyrosine_recombinase_XerCD"/>
</dbReference>
<keyword evidence="3" id="KW-0233">DNA recombination</keyword>
<evidence type="ECO:0000313" key="8">
    <source>
        <dbReference type="Proteomes" id="UP000501452"/>
    </source>
</evidence>
<proteinExistence type="predicted"/>
<keyword evidence="8" id="KW-1185">Reference proteome</keyword>
<gene>
    <name evidence="7" type="ORF">GBA63_19775</name>
</gene>
<evidence type="ECO:0000259" key="5">
    <source>
        <dbReference type="PROSITE" id="PS51898"/>
    </source>
</evidence>
<reference evidence="7 8" key="1">
    <citation type="submission" date="2019-10" db="EMBL/GenBank/DDBJ databases">
        <title>Rubrobacter sp nov SCSIO 52090 isolated from a deep-sea sediment in the South China Sea.</title>
        <authorList>
            <person name="Chen R.W."/>
        </authorList>
    </citation>
    <scope>NUCLEOTIDE SEQUENCE [LARGE SCALE GENOMIC DNA]</scope>
    <source>
        <strain evidence="7 8">SCSIO 52909</strain>
    </source>
</reference>
<keyword evidence="1" id="KW-0229">DNA integration</keyword>
<name>A0A6G8QDQ7_9ACTN</name>
<dbReference type="GO" id="GO:0003677">
    <property type="term" value="F:DNA binding"/>
    <property type="evidence" value="ECO:0007669"/>
    <property type="project" value="UniProtKB-UniRule"/>
</dbReference>